<protein>
    <submittedName>
        <fullName evidence="7">Fimbrial protein</fullName>
    </submittedName>
</protein>
<dbReference type="EMBL" id="JSAB01000152">
    <property type="protein sequence ID" value="RNF29952.1"/>
    <property type="molecule type" value="Genomic_DNA"/>
</dbReference>
<evidence type="ECO:0000256" key="6">
    <source>
        <dbReference type="SAM" id="Phobius"/>
    </source>
</evidence>
<comment type="subcellular location">
    <subcellularLocation>
        <location evidence="1">Membrane</location>
        <topology evidence="1">Single-pass membrane protein</topology>
    </subcellularLocation>
</comment>
<dbReference type="InterPro" id="IPR045584">
    <property type="entry name" value="Pilin-like"/>
</dbReference>
<organism evidence="7 8">
    <name type="scientific">Massilia aurea</name>
    <dbReference type="NCBI Taxonomy" id="373040"/>
    <lineage>
        <taxon>Bacteria</taxon>
        <taxon>Pseudomonadati</taxon>
        <taxon>Pseudomonadota</taxon>
        <taxon>Betaproteobacteria</taxon>
        <taxon>Burkholderiales</taxon>
        <taxon>Oxalobacteraceae</taxon>
        <taxon>Telluria group</taxon>
        <taxon>Massilia</taxon>
    </lineage>
</organism>
<dbReference type="SUPFAM" id="SSF54523">
    <property type="entry name" value="Pili subunits"/>
    <property type="match status" value="1"/>
</dbReference>
<sequence length="144" mass="15801">MQRQSGFTLVEIMIAVVIIGILTAVALPSYSSYVMRARLAEAHSTLASTQPKLEQFWANTRSYEDFDGEEQDPKLMPDDTDNFVYTLENASATGYQLVATGRAAAADFKYTLNQAGARATTGAPADWTRSDSCWVDRKDGSCTQ</sequence>
<keyword evidence="5 6" id="KW-0472">Membrane</keyword>
<dbReference type="PROSITE" id="PS00409">
    <property type="entry name" value="PROKAR_NTER_METHYL"/>
    <property type="match status" value="1"/>
</dbReference>
<keyword evidence="8" id="KW-1185">Reference proteome</keyword>
<feature type="transmembrane region" description="Helical" evidence="6">
    <location>
        <begin position="12"/>
        <end position="30"/>
    </location>
</feature>
<gene>
    <name evidence="7" type="ORF">NM04_15220</name>
</gene>
<dbReference type="PANTHER" id="PTHR30093:SF44">
    <property type="entry name" value="TYPE II SECRETION SYSTEM CORE PROTEIN G"/>
    <property type="match status" value="1"/>
</dbReference>
<keyword evidence="4 6" id="KW-1133">Transmembrane helix</keyword>
<dbReference type="InterPro" id="IPR012902">
    <property type="entry name" value="N_methyl_site"/>
</dbReference>
<dbReference type="GO" id="GO:0016020">
    <property type="term" value="C:membrane"/>
    <property type="evidence" value="ECO:0007669"/>
    <property type="project" value="UniProtKB-SubCell"/>
</dbReference>
<dbReference type="AlphaFoldDB" id="A0A422QIZ6"/>
<evidence type="ECO:0000256" key="2">
    <source>
        <dbReference type="ARBA" id="ARBA00022481"/>
    </source>
</evidence>
<reference evidence="7" key="1">
    <citation type="submission" date="2014-10" db="EMBL/GenBank/DDBJ databases">
        <title>Massilia sp. genome.</title>
        <authorList>
            <person name="Xu B."/>
            <person name="Dai L."/>
            <person name="Huang Z."/>
        </authorList>
    </citation>
    <scope>NUCLEOTIDE SEQUENCE [LARGE SCALE GENOMIC DNA]</scope>
    <source>
        <strain evidence="7">CFS-1</strain>
    </source>
</reference>
<evidence type="ECO:0000256" key="5">
    <source>
        <dbReference type="ARBA" id="ARBA00023136"/>
    </source>
</evidence>
<keyword evidence="2" id="KW-0488">Methylation</keyword>
<dbReference type="OrthoDB" id="8592370at2"/>
<evidence type="ECO:0000313" key="8">
    <source>
        <dbReference type="Proteomes" id="UP000283254"/>
    </source>
</evidence>
<dbReference type="GO" id="GO:0043683">
    <property type="term" value="P:type IV pilus assembly"/>
    <property type="evidence" value="ECO:0007669"/>
    <property type="project" value="InterPro"/>
</dbReference>
<dbReference type="Proteomes" id="UP000283254">
    <property type="component" value="Unassembled WGS sequence"/>
</dbReference>
<dbReference type="RefSeq" id="WP_123070345.1">
    <property type="nucleotide sequence ID" value="NZ_JSAB01000152.1"/>
</dbReference>
<dbReference type="InterPro" id="IPR031982">
    <property type="entry name" value="PilE-like"/>
</dbReference>
<dbReference type="PANTHER" id="PTHR30093">
    <property type="entry name" value="GENERAL SECRETION PATHWAY PROTEIN G"/>
    <property type="match status" value="1"/>
</dbReference>
<dbReference type="Pfam" id="PF16732">
    <property type="entry name" value="ComP_DUS"/>
    <property type="match status" value="1"/>
</dbReference>
<evidence type="ECO:0000256" key="3">
    <source>
        <dbReference type="ARBA" id="ARBA00022692"/>
    </source>
</evidence>
<name>A0A422QIZ6_9BURK</name>
<accession>A0A422QIZ6</accession>
<evidence type="ECO:0000313" key="7">
    <source>
        <dbReference type="EMBL" id="RNF29952.1"/>
    </source>
</evidence>
<evidence type="ECO:0000256" key="1">
    <source>
        <dbReference type="ARBA" id="ARBA00004167"/>
    </source>
</evidence>
<evidence type="ECO:0000256" key="4">
    <source>
        <dbReference type="ARBA" id="ARBA00022989"/>
    </source>
</evidence>
<dbReference type="NCBIfam" id="TIGR02532">
    <property type="entry name" value="IV_pilin_GFxxxE"/>
    <property type="match status" value="1"/>
</dbReference>
<comment type="caution">
    <text evidence="7">The sequence shown here is derived from an EMBL/GenBank/DDBJ whole genome shotgun (WGS) entry which is preliminary data.</text>
</comment>
<dbReference type="Gene3D" id="3.30.700.10">
    <property type="entry name" value="Glycoprotein, Type 4 Pilin"/>
    <property type="match status" value="1"/>
</dbReference>
<proteinExistence type="predicted"/>
<keyword evidence="3 6" id="KW-0812">Transmembrane</keyword>
<dbReference type="Pfam" id="PF07963">
    <property type="entry name" value="N_methyl"/>
    <property type="match status" value="1"/>
</dbReference>